<protein>
    <recommendedName>
        <fullName evidence="1">ABM domain-containing protein</fullName>
    </recommendedName>
</protein>
<comment type="caution">
    <text evidence="2">The sequence shown here is derived from an EMBL/GenBank/DDBJ whole genome shotgun (WGS) entry which is preliminary data.</text>
</comment>
<evidence type="ECO:0000313" key="3">
    <source>
        <dbReference type="Proteomes" id="UP000004080"/>
    </source>
</evidence>
<dbReference type="Gene3D" id="3.30.70.100">
    <property type="match status" value="1"/>
</dbReference>
<dbReference type="eggNOG" id="COG1359">
    <property type="taxonomic scope" value="Bacteria"/>
</dbReference>
<gene>
    <name evidence="2" type="ORF">A374_02434</name>
</gene>
<dbReference type="PANTHER" id="PTHR33336">
    <property type="entry name" value="QUINOL MONOOXYGENASE YGIN-RELATED"/>
    <property type="match status" value="1"/>
</dbReference>
<dbReference type="EMBL" id="AKKV01000019">
    <property type="protein sequence ID" value="EIT87074.1"/>
    <property type="molecule type" value="Genomic_DNA"/>
</dbReference>
<dbReference type="AlphaFoldDB" id="I8AMZ0"/>
<dbReference type="InterPro" id="IPR007138">
    <property type="entry name" value="ABM_dom"/>
</dbReference>
<organism evidence="2 3">
    <name type="scientific">Fictibacillus macauensis ZFHKF-1</name>
    <dbReference type="NCBI Taxonomy" id="1196324"/>
    <lineage>
        <taxon>Bacteria</taxon>
        <taxon>Bacillati</taxon>
        <taxon>Bacillota</taxon>
        <taxon>Bacilli</taxon>
        <taxon>Bacillales</taxon>
        <taxon>Fictibacillaceae</taxon>
        <taxon>Fictibacillus</taxon>
    </lineage>
</organism>
<accession>I8AMZ0</accession>
<dbReference type="InterPro" id="IPR050744">
    <property type="entry name" value="AI-2_Isomerase_LsrG"/>
</dbReference>
<dbReference type="RefSeq" id="WP_007200586.1">
    <property type="nucleotide sequence ID" value="NZ_AKKV01000019.1"/>
</dbReference>
<sequence length="99" mass="11377">MLIIHAKSFVKPEFKEEYLEKVNVMIAGSRKEEGNVSYSLFQDTENENAFMMVEVWRDAEAVALHEKSDHFVQFVTNAKEFFSAPLELKVFAGEEAKLS</sequence>
<dbReference type="GO" id="GO:0003824">
    <property type="term" value="F:catalytic activity"/>
    <property type="evidence" value="ECO:0007669"/>
    <property type="project" value="TreeGrafter"/>
</dbReference>
<name>I8AMZ0_9BACL</name>
<evidence type="ECO:0000259" key="1">
    <source>
        <dbReference type="PROSITE" id="PS51725"/>
    </source>
</evidence>
<dbReference type="PATRIC" id="fig|1196324.3.peg.487"/>
<proteinExistence type="predicted"/>
<reference evidence="2 3" key="1">
    <citation type="journal article" date="2012" name="J. Bacteriol.">
        <title>Genome of Bacillus macauensis ZFHKF-1, a Long-Chain-Forming Bacterium.</title>
        <authorList>
            <person name="Cai L."/>
            <person name="Zhang T."/>
        </authorList>
    </citation>
    <scope>NUCLEOTIDE SEQUENCE [LARGE SCALE GENOMIC DNA]</scope>
    <source>
        <strain evidence="2 3">ZFHKF-1</strain>
    </source>
</reference>
<dbReference type="STRING" id="1196324.A374_02434"/>
<feature type="domain" description="ABM" evidence="1">
    <location>
        <begin position="2"/>
        <end position="91"/>
    </location>
</feature>
<dbReference type="PROSITE" id="PS51725">
    <property type="entry name" value="ABM"/>
    <property type="match status" value="1"/>
</dbReference>
<dbReference type="OrthoDB" id="287932at2"/>
<keyword evidence="3" id="KW-1185">Reference proteome</keyword>
<dbReference type="InterPro" id="IPR011008">
    <property type="entry name" value="Dimeric_a/b-barrel"/>
</dbReference>
<evidence type="ECO:0000313" key="2">
    <source>
        <dbReference type="EMBL" id="EIT87074.1"/>
    </source>
</evidence>
<dbReference type="SUPFAM" id="SSF54909">
    <property type="entry name" value="Dimeric alpha+beta barrel"/>
    <property type="match status" value="1"/>
</dbReference>
<dbReference type="Proteomes" id="UP000004080">
    <property type="component" value="Unassembled WGS sequence"/>
</dbReference>
<dbReference type="Pfam" id="PF03992">
    <property type="entry name" value="ABM"/>
    <property type="match status" value="1"/>
</dbReference>
<dbReference type="PANTHER" id="PTHR33336:SF3">
    <property type="entry name" value="ABM DOMAIN-CONTAINING PROTEIN"/>
    <property type="match status" value="1"/>
</dbReference>